<sequence length="250" mass="27530">MNESCLNSACYISLGATQEIPALRIYKGRNATIQEFPYQISLETNGRFTCGGSIISRHHVITAGHCVDSSNLTVRAGSSYRGRGGSVHKVLKVIRHENYVFKSYYSVPENDIAILFVKEPFKFDKTRQPVSIFNRGEESLPGSKAVLSGWGKLENGLLPEQLQTIEIPVVSKKFCHIAYVMHGGLFRGQICVLDGKGGTSCNGDSGGPLVIDGRLAGLVSGAHKCGHHFYPAIFTEIGYFRDWIDEKLFQ</sequence>
<reference evidence="1" key="1">
    <citation type="submission" date="2023-04" db="EMBL/GenBank/DDBJ databases">
        <title>A chromosome-level genome assembly of the parasitoid wasp Eretmocerus hayati.</title>
        <authorList>
            <person name="Zhong Y."/>
            <person name="Liu S."/>
            <person name="Liu Y."/>
        </authorList>
    </citation>
    <scope>NUCLEOTIDE SEQUENCE</scope>
    <source>
        <strain evidence="1">ZJU_SS_LIU_2023</strain>
    </source>
</reference>
<organism evidence="1 2">
    <name type="scientific">Eretmocerus hayati</name>
    <dbReference type="NCBI Taxonomy" id="131215"/>
    <lineage>
        <taxon>Eukaryota</taxon>
        <taxon>Metazoa</taxon>
        <taxon>Ecdysozoa</taxon>
        <taxon>Arthropoda</taxon>
        <taxon>Hexapoda</taxon>
        <taxon>Insecta</taxon>
        <taxon>Pterygota</taxon>
        <taxon>Neoptera</taxon>
        <taxon>Endopterygota</taxon>
        <taxon>Hymenoptera</taxon>
        <taxon>Apocrita</taxon>
        <taxon>Proctotrupomorpha</taxon>
        <taxon>Chalcidoidea</taxon>
        <taxon>Aphelinidae</taxon>
        <taxon>Aphelininae</taxon>
        <taxon>Eretmocerus</taxon>
    </lineage>
</organism>
<gene>
    <name evidence="1" type="ORF">QAD02_022723</name>
</gene>
<evidence type="ECO:0000313" key="2">
    <source>
        <dbReference type="Proteomes" id="UP001239111"/>
    </source>
</evidence>
<comment type="caution">
    <text evidence="1">The sequence shown here is derived from an EMBL/GenBank/DDBJ whole genome shotgun (WGS) entry which is preliminary data.</text>
</comment>
<accession>A0ACC2PWB8</accession>
<keyword evidence="2" id="KW-1185">Reference proteome</keyword>
<name>A0ACC2PWB8_9HYME</name>
<protein>
    <submittedName>
        <fullName evidence="1">Uncharacterized protein</fullName>
    </submittedName>
</protein>
<dbReference type="EMBL" id="CM056741">
    <property type="protein sequence ID" value="KAJ8686929.1"/>
    <property type="molecule type" value="Genomic_DNA"/>
</dbReference>
<proteinExistence type="predicted"/>
<evidence type="ECO:0000313" key="1">
    <source>
        <dbReference type="EMBL" id="KAJ8686929.1"/>
    </source>
</evidence>
<dbReference type="Proteomes" id="UP001239111">
    <property type="component" value="Chromosome 1"/>
</dbReference>